<feature type="domain" description="Glycosyl transferase family 1" evidence="2">
    <location>
        <begin position="145"/>
        <end position="280"/>
    </location>
</feature>
<accession>I5C1X1</accession>
<dbReference type="GO" id="GO:0016757">
    <property type="term" value="F:glycosyltransferase activity"/>
    <property type="evidence" value="ECO:0007669"/>
    <property type="project" value="InterPro"/>
</dbReference>
<dbReference type="PANTHER" id="PTHR46401:SF2">
    <property type="entry name" value="GLYCOSYLTRANSFERASE WBBK-RELATED"/>
    <property type="match status" value="1"/>
</dbReference>
<keyword evidence="5" id="KW-1185">Reference proteome</keyword>
<dbReference type="GO" id="GO:0009103">
    <property type="term" value="P:lipopolysaccharide biosynthetic process"/>
    <property type="evidence" value="ECO:0007669"/>
    <property type="project" value="TreeGrafter"/>
</dbReference>
<evidence type="ECO:0000313" key="4">
    <source>
        <dbReference type="EMBL" id="EIM75823.1"/>
    </source>
</evidence>
<dbReference type="RefSeq" id="WP_009055562.1">
    <property type="nucleotide sequence ID" value="NZ_AJYA01000026.1"/>
</dbReference>
<dbReference type="STRING" id="1189621.A3SI_12299"/>
<keyword evidence="1 4" id="KW-0808">Transferase</keyword>
<sequence length="283" mass="31879">MQTYGQVDVQQLGPANYIKWEQRLLPQAAKETGVQLLHTTSNTGPTGSKIPLIVTIHDVIYLEKWMLSEGSWYQRLGNLYRRWNVPKVAAQCQHILTVSAYEKERICHYLRVPEEKVSTVYNACSAHFFASHRPEQIQQFLKEKGLPERYVLYLGNTDPKKNLKNVLRALDTIERAGKLSYKLVMPDLEAGYLRKELALIGNPRLADAIHLTGYLPNRQLPYLYQGALCFLYPSLRESFGIPMLEAMASSCPLICSDTSAMPEIAGDAALYVNPHVPGSIAEG</sequence>
<feature type="domain" description="Glycosyltransferase subfamily 4-like N-terminal" evidence="3">
    <location>
        <begin position="19"/>
        <end position="123"/>
    </location>
</feature>
<dbReference type="EMBL" id="AJYA01000026">
    <property type="protein sequence ID" value="EIM75823.1"/>
    <property type="molecule type" value="Genomic_DNA"/>
</dbReference>
<evidence type="ECO:0000259" key="2">
    <source>
        <dbReference type="Pfam" id="PF00534"/>
    </source>
</evidence>
<reference evidence="4 5" key="1">
    <citation type="submission" date="2012-05" db="EMBL/GenBank/DDBJ databases">
        <title>Genome sequence of Nitritalea halalkaliphila LW7.</title>
        <authorList>
            <person name="Jangir P.K."/>
            <person name="Singh A."/>
            <person name="Shivaji S."/>
            <person name="Sharma R."/>
        </authorList>
    </citation>
    <scope>NUCLEOTIDE SEQUENCE [LARGE SCALE GENOMIC DNA]</scope>
    <source>
        <strain evidence="4 5">LW7</strain>
    </source>
</reference>
<dbReference type="SUPFAM" id="SSF53756">
    <property type="entry name" value="UDP-Glycosyltransferase/glycogen phosphorylase"/>
    <property type="match status" value="1"/>
</dbReference>
<dbReference type="Gene3D" id="3.40.50.2000">
    <property type="entry name" value="Glycogen Phosphorylase B"/>
    <property type="match status" value="2"/>
</dbReference>
<dbReference type="Pfam" id="PF00534">
    <property type="entry name" value="Glycos_transf_1"/>
    <property type="match status" value="1"/>
</dbReference>
<dbReference type="CDD" id="cd03809">
    <property type="entry name" value="GT4_MtfB-like"/>
    <property type="match status" value="1"/>
</dbReference>
<dbReference type="PATRIC" id="fig|1189621.3.peg.2562"/>
<evidence type="ECO:0000259" key="3">
    <source>
        <dbReference type="Pfam" id="PF13439"/>
    </source>
</evidence>
<evidence type="ECO:0000313" key="5">
    <source>
        <dbReference type="Proteomes" id="UP000005551"/>
    </source>
</evidence>
<dbReference type="InterPro" id="IPR028098">
    <property type="entry name" value="Glyco_trans_4-like_N"/>
</dbReference>
<dbReference type="OrthoDB" id="9801609at2"/>
<name>I5C1X1_9BACT</name>
<dbReference type="AlphaFoldDB" id="I5C1X1"/>
<evidence type="ECO:0000256" key="1">
    <source>
        <dbReference type="ARBA" id="ARBA00022679"/>
    </source>
</evidence>
<dbReference type="Proteomes" id="UP000005551">
    <property type="component" value="Unassembled WGS sequence"/>
</dbReference>
<organism evidence="4 5">
    <name type="scientific">Nitritalea halalkaliphila LW7</name>
    <dbReference type="NCBI Taxonomy" id="1189621"/>
    <lineage>
        <taxon>Bacteria</taxon>
        <taxon>Pseudomonadati</taxon>
        <taxon>Bacteroidota</taxon>
        <taxon>Cytophagia</taxon>
        <taxon>Cytophagales</taxon>
        <taxon>Cyclobacteriaceae</taxon>
        <taxon>Nitritalea</taxon>
    </lineage>
</organism>
<gene>
    <name evidence="4" type="ORF">A3SI_12299</name>
</gene>
<dbReference type="InterPro" id="IPR001296">
    <property type="entry name" value="Glyco_trans_1"/>
</dbReference>
<protein>
    <submittedName>
        <fullName evidence="4">Group 1 glycosyl transferase</fullName>
    </submittedName>
</protein>
<dbReference type="Pfam" id="PF13439">
    <property type="entry name" value="Glyco_transf_4"/>
    <property type="match status" value="1"/>
</dbReference>
<proteinExistence type="predicted"/>
<comment type="caution">
    <text evidence="4">The sequence shown here is derived from an EMBL/GenBank/DDBJ whole genome shotgun (WGS) entry which is preliminary data.</text>
</comment>
<dbReference type="PANTHER" id="PTHR46401">
    <property type="entry name" value="GLYCOSYLTRANSFERASE WBBK-RELATED"/>
    <property type="match status" value="1"/>
</dbReference>